<organism evidence="12 13">
    <name type="scientific">Iris pallida</name>
    <name type="common">Sweet iris</name>
    <dbReference type="NCBI Taxonomy" id="29817"/>
    <lineage>
        <taxon>Eukaryota</taxon>
        <taxon>Viridiplantae</taxon>
        <taxon>Streptophyta</taxon>
        <taxon>Embryophyta</taxon>
        <taxon>Tracheophyta</taxon>
        <taxon>Spermatophyta</taxon>
        <taxon>Magnoliopsida</taxon>
        <taxon>Liliopsida</taxon>
        <taxon>Asparagales</taxon>
        <taxon>Iridaceae</taxon>
        <taxon>Iridoideae</taxon>
        <taxon>Irideae</taxon>
        <taxon>Iris</taxon>
    </lineage>
</organism>
<dbReference type="PANTHER" id="PTHR10791:SF130">
    <property type="entry name" value="BIDIRECTIONAL SUGAR TRANSPORTER SWEET6-RELATED"/>
    <property type="match status" value="1"/>
</dbReference>
<dbReference type="FunFam" id="1.20.1280.290:FF:000001">
    <property type="entry name" value="Bidirectional sugar transporter SWEET"/>
    <property type="match status" value="1"/>
</dbReference>
<dbReference type="InterPro" id="IPR004316">
    <property type="entry name" value="SWEET_rpt"/>
</dbReference>
<keyword evidence="8 11" id="KW-1133">Transmembrane helix</keyword>
<dbReference type="AlphaFoldDB" id="A0AAX6FV06"/>
<feature type="transmembrane region" description="Helical" evidence="11">
    <location>
        <begin position="165"/>
        <end position="186"/>
    </location>
</feature>
<comment type="function">
    <text evidence="11">Mediates both low-affinity uptake and efflux of sugar across the membrane.</text>
</comment>
<evidence type="ECO:0000256" key="4">
    <source>
        <dbReference type="ARBA" id="ARBA00022475"/>
    </source>
</evidence>
<feature type="transmembrane region" description="Helical" evidence="11">
    <location>
        <begin position="45"/>
        <end position="65"/>
    </location>
</feature>
<dbReference type="Proteomes" id="UP001140949">
    <property type="component" value="Unassembled WGS sequence"/>
</dbReference>
<evidence type="ECO:0000256" key="5">
    <source>
        <dbReference type="ARBA" id="ARBA00022597"/>
    </source>
</evidence>
<keyword evidence="13" id="KW-1185">Reference proteome</keyword>
<evidence type="ECO:0000256" key="1">
    <source>
        <dbReference type="ARBA" id="ARBA00004651"/>
    </source>
</evidence>
<keyword evidence="7" id="KW-0677">Repeat</keyword>
<comment type="subcellular location">
    <subcellularLocation>
        <location evidence="1 11">Cell membrane</location>
        <topology evidence="1 11">Multi-pass membrane protein</topology>
    </subcellularLocation>
</comment>
<reference evidence="12" key="1">
    <citation type="journal article" date="2023" name="GigaByte">
        <title>Genome assembly of the bearded iris, Iris pallida Lam.</title>
        <authorList>
            <person name="Bruccoleri R.E."/>
            <person name="Oakeley E.J."/>
            <person name="Faust A.M.E."/>
            <person name="Altorfer M."/>
            <person name="Dessus-Babus S."/>
            <person name="Burckhardt D."/>
            <person name="Oertli M."/>
            <person name="Naumann U."/>
            <person name="Petersen F."/>
            <person name="Wong J."/>
        </authorList>
    </citation>
    <scope>NUCLEOTIDE SEQUENCE</scope>
    <source>
        <strain evidence="12">GSM-AAB239-AS_SAM_17_03QT</strain>
    </source>
</reference>
<comment type="subunit">
    <text evidence="10">Forms homooligomers and/or heterooligomers.</text>
</comment>
<keyword evidence="5 11" id="KW-0762">Sugar transport</keyword>
<feature type="transmembrane region" description="Helical" evidence="11">
    <location>
        <begin position="100"/>
        <end position="121"/>
    </location>
</feature>
<reference evidence="12" key="2">
    <citation type="submission" date="2023-04" db="EMBL/GenBank/DDBJ databases">
        <authorList>
            <person name="Bruccoleri R.E."/>
            <person name="Oakeley E.J."/>
            <person name="Faust A.-M."/>
            <person name="Dessus-Babus S."/>
            <person name="Altorfer M."/>
            <person name="Burckhardt D."/>
            <person name="Oertli M."/>
            <person name="Naumann U."/>
            <person name="Petersen F."/>
            <person name="Wong J."/>
        </authorList>
    </citation>
    <scope>NUCLEOTIDE SEQUENCE</scope>
    <source>
        <strain evidence="12">GSM-AAB239-AS_SAM_17_03QT</strain>
        <tissue evidence="12">Leaf</tissue>
    </source>
</reference>
<evidence type="ECO:0000256" key="3">
    <source>
        <dbReference type="ARBA" id="ARBA00022448"/>
    </source>
</evidence>
<keyword evidence="9 11" id="KW-0472">Membrane</keyword>
<evidence type="ECO:0000256" key="7">
    <source>
        <dbReference type="ARBA" id="ARBA00022737"/>
    </source>
</evidence>
<dbReference type="FunFam" id="1.20.1280.290:FF:000002">
    <property type="entry name" value="Bidirectional sugar transporter SWEET"/>
    <property type="match status" value="1"/>
</dbReference>
<keyword evidence="3 11" id="KW-0813">Transport</keyword>
<evidence type="ECO:0000256" key="2">
    <source>
        <dbReference type="ARBA" id="ARBA00007809"/>
    </source>
</evidence>
<dbReference type="EMBL" id="JANAVB010025998">
    <property type="protein sequence ID" value="KAJ6819868.1"/>
    <property type="molecule type" value="Genomic_DNA"/>
</dbReference>
<protein>
    <recommendedName>
        <fullName evidence="11">Bidirectional sugar transporter SWEET</fullName>
    </recommendedName>
</protein>
<feature type="transmembrane region" description="Helical" evidence="11">
    <location>
        <begin position="133"/>
        <end position="153"/>
    </location>
</feature>
<evidence type="ECO:0000256" key="9">
    <source>
        <dbReference type="ARBA" id="ARBA00023136"/>
    </source>
</evidence>
<dbReference type="PANTHER" id="PTHR10791">
    <property type="entry name" value="RAG1-ACTIVATING PROTEIN 1"/>
    <property type="match status" value="1"/>
</dbReference>
<feature type="transmembrane region" description="Helical" evidence="11">
    <location>
        <begin position="192"/>
        <end position="214"/>
    </location>
</feature>
<sequence>MVSTDLIRTIVGIIGNAISLGLFLSPVPTFITIWKKKDVEQFSPVTYLATFLNCMLWVLYGLPIVHPNSTLVLTINGTGVVIELVFISVFLLFSTGPKQLKVFLVFVGEVAFVGVFGALIISLLHTEGRRSTAVGVVCIVFCIMMYVAPLAVMKMVIQTKSVEYMPLYISVASFFNGVSWTIYALLRFDANILIPNGIGLVFSVAQLVLYAIYYKSTQRQLEARRKGEVGLTQVVVRGEANNKIGNGNETR</sequence>
<accession>A0AAX6FV06</accession>
<dbReference type="InterPro" id="IPR047664">
    <property type="entry name" value="SWEET"/>
</dbReference>
<keyword evidence="6 11" id="KW-0812">Transmembrane</keyword>
<comment type="similarity">
    <text evidence="2 11">Belongs to the SWEET sugar transporter family.</text>
</comment>
<dbReference type="Pfam" id="PF03083">
    <property type="entry name" value="MtN3_slv"/>
    <property type="match status" value="2"/>
</dbReference>
<comment type="caution">
    <text evidence="12">The sequence shown here is derived from an EMBL/GenBank/DDBJ whole genome shotgun (WGS) entry which is preliminary data.</text>
</comment>
<dbReference type="Gene3D" id="1.20.1280.290">
    <property type="match status" value="2"/>
</dbReference>
<name>A0AAX6FV06_IRIPA</name>
<feature type="transmembrane region" description="Helical" evidence="11">
    <location>
        <begin position="71"/>
        <end position="93"/>
    </location>
</feature>
<gene>
    <name evidence="12" type="ORF">M6B38_401680</name>
</gene>
<proteinExistence type="inferred from homology"/>
<keyword evidence="4" id="KW-1003">Cell membrane</keyword>
<feature type="transmembrane region" description="Helical" evidence="11">
    <location>
        <begin position="6"/>
        <end position="33"/>
    </location>
</feature>
<dbReference type="GO" id="GO:0005886">
    <property type="term" value="C:plasma membrane"/>
    <property type="evidence" value="ECO:0007669"/>
    <property type="project" value="UniProtKB-SubCell"/>
</dbReference>
<evidence type="ECO:0000256" key="6">
    <source>
        <dbReference type="ARBA" id="ARBA00022692"/>
    </source>
</evidence>
<evidence type="ECO:0000256" key="8">
    <source>
        <dbReference type="ARBA" id="ARBA00022989"/>
    </source>
</evidence>
<evidence type="ECO:0000313" key="12">
    <source>
        <dbReference type="EMBL" id="KAJ6819868.1"/>
    </source>
</evidence>
<evidence type="ECO:0000313" key="13">
    <source>
        <dbReference type="Proteomes" id="UP001140949"/>
    </source>
</evidence>
<evidence type="ECO:0000256" key="11">
    <source>
        <dbReference type="RuleBase" id="RU910715"/>
    </source>
</evidence>
<evidence type="ECO:0000256" key="10">
    <source>
        <dbReference type="ARBA" id="ARBA00038715"/>
    </source>
</evidence>
<dbReference type="GO" id="GO:0051119">
    <property type="term" value="F:sugar transmembrane transporter activity"/>
    <property type="evidence" value="ECO:0007669"/>
    <property type="project" value="InterPro"/>
</dbReference>